<reference evidence="2 3" key="1">
    <citation type="submission" date="2019-10" db="EMBL/GenBank/DDBJ databases">
        <title>Genomic analysis of Raineyella sp. CBA3103.</title>
        <authorList>
            <person name="Roh S.W."/>
        </authorList>
    </citation>
    <scope>NUCLEOTIDE SEQUENCE [LARGE SCALE GENOMIC DNA]</scope>
    <source>
        <strain evidence="2 3">CBA3103</strain>
    </source>
</reference>
<dbReference type="AlphaFoldDB" id="A0A5Q2FKI6"/>
<dbReference type="SUPFAM" id="SSF48452">
    <property type="entry name" value="TPR-like"/>
    <property type="match status" value="1"/>
</dbReference>
<evidence type="ECO:0000313" key="2">
    <source>
        <dbReference type="EMBL" id="QGF24856.1"/>
    </source>
</evidence>
<gene>
    <name evidence="2" type="ORF">Rai3103_15890</name>
</gene>
<feature type="compositionally biased region" description="Polar residues" evidence="1">
    <location>
        <begin position="247"/>
        <end position="258"/>
    </location>
</feature>
<dbReference type="InterPro" id="IPR011990">
    <property type="entry name" value="TPR-like_helical_dom_sf"/>
</dbReference>
<organism evidence="2 3">
    <name type="scientific">Raineyella fluvialis</name>
    <dbReference type="NCBI Taxonomy" id="2662261"/>
    <lineage>
        <taxon>Bacteria</taxon>
        <taxon>Bacillati</taxon>
        <taxon>Actinomycetota</taxon>
        <taxon>Actinomycetes</taxon>
        <taxon>Propionibacteriales</taxon>
        <taxon>Propionibacteriaceae</taxon>
        <taxon>Raineyella</taxon>
    </lineage>
</organism>
<evidence type="ECO:0008006" key="4">
    <source>
        <dbReference type="Google" id="ProtNLM"/>
    </source>
</evidence>
<dbReference type="Proteomes" id="UP000386847">
    <property type="component" value="Chromosome"/>
</dbReference>
<dbReference type="EMBL" id="CP045725">
    <property type="protein sequence ID" value="QGF24856.1"/>
    <property type="molecule type" value="Genomic_DNA"/>
</dbReference>
<feature type="region of interest" description="Disordered" evidence="1">
    <location>
        <begin position="199"/>
        <end position="294"/>
    </location>
</feature>
<dbReference type="KEGG" id="rain:Rai3103_15890"/>
<sequence length="294" mass="32108">MSAHLVAAGDLVDDDPALALRHALAAKRRGARLPLVREAVAETAYAAEDFAVALTEYRALRRLSGDSAYLPVMADCERALGRPEEALRLVREAKLVDMTQRSKVELVIIEAGAREDLGQAKEGMRVLRTFLGRLSKDIPHEAHARLAYAYAAMLLRHDQPDEAREWFMIADELDTARELDAADQIELLDGVDFEFDFDEEDEDSDEDQDSEQAEDTADEGQLAAEAQQVDDVPEPTSATEAERTDVSEAQPQDVTPAQESDRPDVAPESVSDQTAETSSDSAAAEPGDNGVADE</sequence>
<dbReference type="RefSeq" id="WP_153573385.1">
    <property type="nucleotide sequence ID" value="NZ_CP045725.1"/>
</dbReference>
<feature type="compositionally biased region" description="Acidic residues" evidence="1">
    <location>
        <begin position="199"/>
        <end position="218"/>
    </location>
</feature>
<proteinExistence type="predicted"/>
<evidence type="ECO:0000313" key="3">
    <source>
        <dbReference type="Proteomes" id="UP000386847"/>
    </source>
</evidence>
<dbReference type="Gene3D" id="1.25.40.10">
    <property type="entry name" value="Tetratricopeptide repeat domain"/>
    <property type="match status" value="1"/>
</dbReference>
<evidence type="ECO:0000256" key="1">
    <source>
        <dbReference type="SAM" id="MobiDB-lite"/>
    </source>
</evidence>
<protein>
    <recommendedName>
        <fullName evidence="4">Tetratricopeptide repeat protein</fullName>
    </recommendedName>
</protein>
<keyword evidence="3" id="KW-1185">Reference proteome</keyword>
<name>A0A5Q2FKI6_9ACTN</name>
<feature type="compositionally biased region" description="Low complexity" evidence="1">
    <location>
        <begin position="271"/>
        <end position="285"/>
    </location>
</feature>
<accession>A0A5Q2FKI6</accession>